<dbReference type="FunFam" id="1.20.1740.10:FF:000052">
    <property type="entry name" value="Lysine histidine transporter-like 3"/>
    <property type="match status" value="1"/>
</dbReference>
<keyword evidence="6 8" id="KW-1133">Transmembrane helix</keyword>
<feature type="transmembrane region" description="Helical" evidence="8">
    <location>
        <begin position="200"/>
        <end position="217"/>
    </location>
</feature>
<feature type="transmembrane region" description="Helical" evidence="8">
    <location>
        <begin position="141"/>
        <end position="163"/>
    </location>
</feature>
<feature type="transmembrane region" description="Helical" evidence="8">
    <location>
        <begin position="605"/>
        <end position="626"/>
    </location>
</feature>
<name>A0AAD4NHY2_9BILA</name>
<keyword evidence="7 8" id="KW-0472">Membrane</keyword>
<dbReference type="GO" id="GO:0005637">
    <property type="term" value="C:nuclear inner membrane"/>
    <property type="evidence" value="ECO:0007669"/>
    <property type="project" value="TreeGrafter"/>
</dbReference>
<dbReference type="InterPro" id="IPR013057">
    <property type="entry name" value="AA_transpt_TM"/>
</dbReference>
<feature type="transmembrane region" description="Helical" evidence="8">
    <location>
        <begin position="21"/>
        <end position="43"/>
    </location>
</feature>
<comment type="subcellular location">
    <subcellularLocation>
        <location evidence="1">Membrane</location>
        <topology evidence="1">Multi-pass membrane protein</topology>
    </subcellularLocation>
</comment>
<sequence length="1049" mass="118191">MDPKSPSVPENNVSTRWKFFRFLDSLLGMSVGIALSAIFAYYVCALHESHLWFSNIREVEREISMRTESGLYYSYFKEFFPSTERHRPVLEVIDHLMHDKITEYPREINTLQRFNIIQEVGIALLYRSLQQLNMFPLPQPIIFYVYTCFFFTGIGLLGLYCLAWKLGQHWTFGLLAASWMFAHIDHSTRAFFAVNLRENFAISIFTVQTFFILCCLTPQPKNSSKANKFLNIFYLECVLASTFIFSLLWQFNQYILALQSASLLATTIIIPRNMDTQMSDTHIFRFLCAKLGIYIGEVPFESAIYVCHGAFSFIGYDFFLQTKNSGLLLLYLIALLLVGIGAIWYFYSKNSIKNCKDFQTPQVIFLTVQSVLCGALAIMTMRLKYLWFPHMAALAAYVPIVLDRYIGRWARLALVIAVSCILLYSQYNEYQRQMNNEQEFYDPDTVDLMEWINTLPDGTVFTGSMQLLAGVKACTGRPITNHPHFEDKWLRKRTERLYQIYGRRSVSDVHKILKSESTTHIILEDSICLHHSDGCSINDLVDLSNGHSTDSNSTRFSTKLVPSPIERFCNKEKIWAALASCGTPDCRGYGCGIVALPTAIVQCQLWLGLVLLFVMAVIAITSAVLLGKSWVIMLRRFPIYRTHCRRPYPEIGMRALGWPAKYAVMFCVNFTLFGVTTVFLLLSAKNIRDFLVAFFKLDVSECILIMAVALVLLPVTMLKSPKDFWPVVLLGMMSTAVAFGLIISGAAIDYNDCSPTMKLPNLKLSNVLLGLGTIRFTYGGHSAFPTIQHDMRDPASFTKSSIFAISIVTVFNFGVVTMSALSYGNSLRDSVINSIQTLWIQETVNAMITLHCLLTVTLVINPLNQSAEDLFKIPQGFGLKRIIARTAMMGAVVLTAETIPSFGSILNLIGSSTITCTSAVFPCLFFLYLSAGEKMSREPKNAYRSHEIISIKDVVRRTHPVTLAALGGIIVFSIGVGIIATYIAVDSLTDEHFNPPCYLKSFFLSNTTLKDKNRNPTLAFMSCCGAGQNISRHPDLGMDACKIPEPNFY</sequence>
<feature type="transmembrane region" description="Helical" evidence="8">
    <location>
        <begin position="843"/>
        <end position="861"/>
    </location>
</feature>
<keyword evidence="11" id="KW-1185">Reference proteome</keyword>
<feature type="transmembrane region" description="Helical" evidence="8">
    <location>
        <begin position="328"/>
        <end position="347"/>
    </location>
</feature>
<feature type="transmembrane region" description="Helical" evidence="8">
    <location>
        <begin position="882"/>
        <end position="902"/>
    </location>
</feature>
<reference evidence="10" key="1">
    <citation type="submission" date="2022-01" db="EMBL/GenBank/DDBJ databases">
        <title>Genome Sequence Resource for Two Populations of Ditylenchus destructor, the Migratory Endoparasitic Phytonematode.</title>
        <authorList>
            <person name="Zhang H."/>
            <person name="Lin R."/>
            <person name="Xie B."/>
        </authorList>
    </citation>
    <scope>NUCLEOTIDE SEQUENCE</scope>
    <source>
        <strain evidence="10">BazhouSP</strain>
    </source>
</reference>
<feature type="transmembrane region" description="Helical" evidence="8">
    <location>
        <begin position="359"/>
        <end position="379"/>
    </location>
</feature>
<gene>
    <name evidence="10" type="ORF">DdX_00948</name>
</gene>
<evidence type="ECO:0000256" key="7">
    <source>
        <dbReference type="ARBA" id="ARBA00023136"/>
    </source>
</evidence>
<organism evidence="10 11">
    <name type="scientific">Ditylenchus destructor</name>
    <dbReference type="NCBI Taxonomy" id="166010"/>
    <lineage>
        <taxon>Eukaryota</taxon>
        <taxon>Metazoa</taxon>
        <taxon>Ecdysozoa</taxon>
        <taxon>Nematoda</taxon>
        <taxon>Chromadorea</taxon>
        <taxon>Rhabditida</taxon>
        <taxon>Tylenchina</taxon>
        <taxon>Tylenchomorpha</taxon>
        <taxon>Sphaerularioidea</taxon>
        <taxon>Anguinidae</taxon>
        <taxon>Anguininae</taxon>
        <taxon>Ditylenchus</taxon>
    </lineage>
</organism>
<feature type="transmembrane region" description="Helical" evidence="8">
    <location>
        <begin position="724"/>
        <end position="744"/>
    </location>
</feature>
<dbReference type="AlphaFoldDB" id="A0AAD4NHY2"/>
<evidence type="ECO:0000256" key="5">
    <source>
        <dbReference type="ARBA" id="ARBA00022692"/>
    </source>
</evidence>
<proteinExistence type="inferred from homology"/>
<feature type="domain" description="Amino acid transporter transmembrane" evidence="9">
    <location>
        <begin position="590"/>
        <end position="937"/>
    </location>
</feature>
<dbReference type="Pfam" id="PF10034">
    <property type="entry name" value="Dpy19"/>
    <property type="match status" value="2"/>
</dbReference>
<dbReference type="Proteomes" id="UP001201812">
    <property type="component" value="Unassembled WGS sequence"/>
</dbReference>
<dbReference type="InterPro" id="IPR018732">
    <property type="entry name" value="Dpy-19/Dpy-19-like"/>
</dbReference>
<feature type="transmembrane region" description="Helical" evidence="8">
    <location>
        <begin position="961"/>
        <end position="985"/>
    </location>
</feature>
<evidence type="ECO:0000259" key="9">
    <source>
        <dbReference type="Pfam" id="PF01490"/>
    </source>
</evidence>
<feature type="transmembrane region" description="Helical" evidence="8">
    <location>
        <begin position="690"/>
        <end position="712"/>
    </location>
</feature>
<feature type="transmembrane region" description="Helical" evidence="8">
    <location>
        <begin position="229"/>
        <end position="248"/>
    </location>
</feature>
<keyword evidence="4" id="KW-0808">Transferase</keyword>
<accession>A0AAD4NHY2</accession>
<feature type="transmembrane region" description="Helical" evidence="8">
    <location>
        <begin position="291"/>
        <end position="316"/>
    </location>
</feature>
<dbReference type="EMBL" id="JAKKPZ010000001">
    <property type="protein sequence ID" value="KAI1728747.1"/>
    <property type="molecule type" value="Genomic_DNA"/>
</dbReference>
<evidence type="ECO:0000256" key="8">
    <source>
        <dbReference type="SAM" id="Phobius"/>
    </source>
</evidence>
<feature type="transmembrane region" description="Helical" evidence="8">
    <location>
        <begin position="409"/>
        <end position="427"/>
    </location>
</feature>
<comment type="caution">
    <text evidence="10">The sequence shown here is derived from an EMBL/GenBank/DDBJ whole genome shotgun (WGS) entry which is preliminary data.</text>
</comment>
<feature type="transmembrane region" description="Helical" evidence="8">
    <location>
        <begin position="254"/>
        <end position="270"/>
    </location>
</feature>
<feature type="transmembrane region" description="Helical" evidence="8">
    <location>
        <begin position="662"/>
        <end position="684"/>
    </location>
</feature>
<dbReference type="Pfam" id="PF01490">
    <property type="entry name" value="Aa_trans"/>
    <property type="match status" value="1"/>
</dbReference>
<evidence type="ECO:0000256" key="2">
    <source>
        <dbReference type="ARBA" id="ARBA00008744"/>
    </source>
</evidence>
<evidence type="ECO:0000256" key="3">
    <source>
        <dbReference type="ARBA" id="ARBA00022676"/>
    </source>
</evidence>
<protein>
    <submittedName>
        <fullName evidence="10">Q-cell neuroblast polarization domain-containing protein</fullName>
    </submittedName>
</protein>
<evidence type="ECO:0000256" key="1">
    <source>
        <dbReference type="ARBA" id="ARBA00004141"/>
    </source>
</evidence>
<dbReference type="GO" id="GO:0000030">
    <property type="term" value="F:mannosyltransferase activity"/>
    <property type="evidence" value="ECO:0007669"/>
    <property type="project" value="TreeGrafter"/>
</dbReference>
<feature type="transmembrane region" description="Helical" evidence="8">
    <location>
        <begin position="802"/>
        <end position="823"/>
    </location>
</feature>
<feature type="transmembrane region" description="Helical" evidence="8">
    <location>
        <begin position="908"/>
        <end position="929"/>
    </location>
</feature>
<dbReference type="PANTHER" id="PTHR31488">
    <property type="entry name" value="DPY-19-LIKE 1, LIKE (H. SAPIENS)"/>
    <property type="match status" value="1"/>
</dbReference>
<evidence type="ECO:0000313" key="11">
    <source>
        <dbReference type="Proteomes" id="UP001201812"/>
    </source>
</evidence>
<evidence type="ECO:0000313" key="10">
    <source>
        <dbReference type="EMBL" id="KAI1728747.1"/>
    </source>
</evidence>
<keyword evidence="3" id="KW-0328">Glycosyltransferase</keyword>
<dbReference type="PANTHER" id="PTHR31488:SF3">
    <property type="entry name" value="C-MANNOSYLTRANSFERASE DPY19L3"/>
    <property type="match status" value="1"/>
</dbReference>
<evidence type="ECO:0000256" key="6">
    <source>
        <dbReference type="ARBA" id="ARBA00022989"/>
    </source>
</evidence>
<keyword evidence="5 8" id="KW-0812">Transmembrane</keyword>
<evidence type="ECO:0000256" key="4">
    <source>
        <dbReference type="ARBA" id="ARBA00022679"/>
    </source>
</evidence>
<comment type="similarity">
    <text evidence="2">Belongs to the dpy-19 family.</text>
</comment>